<sequence length="259" mass="27531">MVKDNGFSERARAWHGSAHSTVAPRGGLLLCHGFTSTPQSLRDWGEDHAARGWEVSLPLLPGHGASWRELARTPWQEWAGAVREAAHGLAARHGSIAVGGLSMGGALALALAEDPRTAPLVDSLVLVNPAVALPRAQAIALPVLQHLVPSIAPIASDTANGAAEEAYDRTPVRAVEQMRRLQRRVRRGLAEVRCPVLLATSVEDHVVDPRCSDLVARTVSGAVERLALTRSHHVATLDHDAPLLFARSAAFLDAVAAHA</sequence>
<accession>A0ABY6G1I6</accession>
<keyword evidence="2" id="KW-0378">Hydrolase</keyword>
<dbReference type="InterPro" id="IPR022742">
    <property type="entry name" value="Hydrolase_4"/>
</dbReference>
<dbReference type="InterPro" id="IPR029058">
    <property type="entry name" value="AB_hydrolase_fold"/>
</dbReference>
<name>A0ABY6G1I6_9MICO</name>
<dbReference type="SUPFAM" id="SSF53474">
    <property type="entry name" value="alpha/beta-Hydrolases"/>
    <property type="match status" value="1"/>
</dbReference>
<evidence type="ECO:0000313" key="2">
    <source>
        <dbReference type="EMBL" id="UYG16501.1"/>
    </source>
</evidence>
<dbReference type="PIRSF" id="PIRSF017388">
    <property type="entry name" value="Esterase_lipase"/>
    <property type="match status" value="1"/>
</dbReference>
<organism evidence="2 3">
    <name type="scientific">Brachybacterium huguangmaarense</name>
    <dbReference type="NCBI Taxonomy" id="1652028"/>
    <lineage>
        <taxon>Bacteria</taxon>
        <taxon>Bacillati</taxon>
        <taxon>Actinomycetota</taxon>
        <taxon>Actinomycetes</taxon>
        <taxon>Micrococcales</taxon>
        <taxon>Dermabacteraceae</taxon>
        <taxon>Brachybacterium</taxon>
    </lineage>
</organism>
<dbReference type="EMBL" id="CP107020">
    <property type="protein sequence ID" value="UYG16501.1"/>
    <property type="molecule type" value="Genomic_DNA"/>
</dbReference>
<reference evidence="2" key="1">
    <citation type="submission" date="2022-10" db="EMBL/GenBank/DDBJ databases">
        <title>Whole-Genome Sequencing of Brachybacterium huguangmaarense BRM-3, Isolated from Betula schmidtii.</title>
        <authorList>
            <person name="Haam D."/>
        </authorList>
    </citation>
    <scope>NUCLEOTIDE SEQUENCE</scope>
    <source>
        <strain evidence="2">BRM-3</strain>
    </source>
</reference>
<dbReference type="InterPro" id="IPR012354">
    <property type="entry name" value="Esterase_lipase"/>
</dbReference>
<dbReference type="Gene3D" id="3.40.50.1820">
    <property type="entry name" value="alpha/beta hydrolase"/>
    <property type="match status" value="1"/>
</dbReference>
<dbReference type="InterPro" id="IPR051044">
    <property type="entry name" value="MAG_DAG_Lipase"/>
</dbReference>
<evidence type="ECO:0000259" key="1">
    <source>
        <dbReference type="Pfam" id="PF12146"/>
    </source>
</evidence>
<proteinExistence type="predicted"/>
<evidence type="ECO:0000313" key="3">
    <source>
        <dbReference type="Proteomes" id="UP001164305"/>
    </source>
</evidence>
<dbReference type="RefSeq" id="WP_263593714.1">
    <property type="nucleotide sequence ID" value="NZ_CP107020.1"/>
</dbReference>
<dbReference type="Pfam" id="PF12146">
    <property type="entry name" value="Hydrolase_4"/>
    <property type="match status" value="1"/>
</dbReference>
<dbReference type="PANTHER" id="PTHR11614">
    <property type="entry name" value="PHOSPHOLIPASE-RELATED"/>
    <property type="match status" value="1"/>
</dbReference>
<dbReference type="Proteomes" id="UP001164305">
    <property type="component" value="Chromosome"/>
</dbReference>
<feature type="domain" description="Serine aminopeptidase S33" evidence="1">
    <location>
        <begin position="24"/>
        <end position="227"/>
    </location>
</feature>
<keyword evidence="3" id="KW-1185">Reference proteome</keyword>
<dbReference type="GO" id="GO:0016787">
    <property type="term" value="F:hydrolase activity"/>
    <property type="evidence" value="ECO:0007669"/>
    <property type="project" value="UniProtKB-KW"/>
</dbReference>
<gene>
    <name evidence="2" type="ORF">BRM3_12945</name>
</gene>
<protein>
    <submittedName>
        <fullName evidence="2">Alpha/beta fold hydrolase</fullName>
    </submittedName>
</protein>